<evidence type="ECO:0000256" key="1">
    <source>
        <dbReference type="ARBA" id="ARBA00022603"/>
    </source>
</evidence>
<evidence type="ECO:0000256" key="4">
    <source>
        <dbReference type="PIRSR" id="PIRSR005739-1"/>
    </source>
</evidence>
<evidence type="ECO:0000256" key="3">
    <source>
        <dbReference type="ARBA" id="ARBA00022691"/>
    </source>
</evidence>
<feature type="domain" description="O-methyltransferase C-terminal" evidence="5">
    <location>
        <begin position="104"/>
        <end position="315"/>
    </location>
</feature>
<dbReference type="PANTHER" id="PTHR43712">
    <property type="entry name" value="PUTATIVE (AFU_ORTHOLOGUE AFUA_4G14580)-RELATED"/>
    <property type="match status" value="1"/>
</dbReference>
<comment type="caution">
    <text evidence="6">The sequence shown here is derived from an EMBL/GenBank/DDBJ whole genome shotgun (WGS) entry which is preliminary data.</text>
</comment>
<dbReference type="PROSITE" id="PS51683">
    <property type="entry name" value="SAM_OMT_II"/>
    <property type="match status" value="1"/>
</dbReference>
<evidence type="ECO:0000256" key="2">
    <source>
        <dbReference type="ARBA" id="ARBA00022679"/>
    </source>
</evidence>
<feature type="active site" description="Proton acceptor" evidence="4">
    <location>
        <position position="244"/>
    </location>
</feature>
<dbReference type="InterPro" id="IPR036390">
    <property type="entry name" value="WH_DNA-bd_sf"/>
</dbReference>
<dbReference type="SUPFAM" id="SSF53335">
    <property type="entry name" value="S-adenosyl-L-methionine-dependent methyltransferases"/>
    <property type="match status" value="1"/>
</dbReference>
<keyword evidence="1 6" id="KW-0489">Methyltransferase</keyword>
<dbReference type="Gene3D" id="1.10.10.10">
    <property type="entry name" value="Winged helix-like DNA-binding domain superfamily/Winged helix DNA-binding domain"/>
    <property type="match status" value="1"/>
</dbReference>
<organism evidence="6 7">
    <name type="scientific">Colletotrichum sojae</name>
    <dbReference type="NCBI Taxonomy" id="2175907"/>
    <lineage>
        <taxon>Eukaryota</taxon>
        <taxon>Fungi</taxon>
        <taxon>Dikarya</taxon>
        <taxon>Ascomycota</taxon>
        <taxon>Pezizomycotina</taxon>
        <taxon>Sordariomycetes</taxon>
        <taxon>Hypocreomycetidae</taxon>
        <taxon>Glomerellales</taxon>
        <taxon>Glomerellaceae</taxon>
        <taxon>Colletotrichum</taxon>
        <taxon>Colletotrichum orchidearum species complex</taxon>
    </lineage>
</organism>
<keyword evidence="3" id="KW-0949">S-adenosyl-L-methionine</keyword>
<dbReference type="InterPro" id="IPR036388">
    <property type="entry name" value="WH-like_DNA-bd_sf"/>
</dbReference>
<reference evidence="6 7" key="1">
    <citation type="journal article" date="2020" name="Phytopathology">
        <title>Genome Sequence Resources of Colletotrichum truncatum, C. plurivorum, C. musicola, and C. sojae: Four Species Pathogenic to Soybean (Glycine max).</title>
        <authorList>
            <person name="Rogerio F."/>
            <person name="Boufleur T.R."/>
            <person name="Ciampi-Guillardi M."/>
            <person name="Sukno S.A."/>
            <person name="Thon M.R."/>
            <person name="Massola Junior N.S."/>
            <person name="Baroncelli R."/>
        </authorList>
    </citation>
    <scope>NUCLEOTIDE SEQUENCE [LARGE SCALE GENOMIC DNA]</scope>
    <source>
        <strain evidence="6 7">LFN0009</strain>
    </source>
</reference>
<dbReference type="Gene3D" id="3.40.50.150">
    <property type="entry name" value="Vaccinia Virus protein VP39"/>
    <property type="match status" value="1"/>
</dbReference>
<dbReference type="InterPro" id="IPR029063">
    <property type="entry name" value="SAM-dependent_MTases_sf"/>
</dbReference>
<dbReference type="InterPro" id="IPR016461">
    <property type="entry name" value="COMT-like"/>
</dbReference>
<dbReference type="AlphaFoldDB" id="A0A8H6MJC0"/>
<name>A0A8H6MJC0_9PEZI</name>
<dbReference type="EMBL" id="WIGN01000543">
    <property type="protein sequence ID" value="KAF6789057.1"/>
    <property type="molecule type" value="Genomic_DNA"/>
</dbReference>
<accession>A0A8H6MJC0</accession>
<keyword evidence="2 6" id="KW-0808">Transferase</keyword>
<gene>
    <name evidence="6" type="ORF">CSOJ01_14862</name>
</gene>
<dbReference type="SUPFAM" id="SSF46785">
    <property type="entry name" value="Winged helix' DNA-binding domain"/>
    <property type="match status" value="1"/>
</dbReference>
<dbReference type="InterPro" id="IPR001077">
    <property type="entry name" value="COMT_C"/>
</dbReference>
<sequence length="336" mass="36745">MEWKLFDLIPDQGDVSYSDLAKAIDADESLVARLGGMLVSTGRLIQTSPGHVAHSHVSPMFKQKSPAGNLFRVLFDHGLRGYAHWQDYFAAHGNCEPKGVSHNPFTFSWGRPELTVWEVVDLDKERTEVFASAMRSAGSIAGRYGGPASVYDFSWLAGEAGDDGGGPLVVDVGGSHGETLKHILEAVPGIPRSRCVLQDRPEVIEEVVRVDDQGLSDVVKVGVDFMQANPTQDAMIYLLRRVLHDWSDDACVQILSRLRAALPEDEPRARVLIMEQIVSDPPSARSAAADMIMLNIGGKERTEDGFRKIAEAAGLKVVKFHRKESTEVGVVECARA</sequence>
<evidence type="ECO:0000313" key="6">
    <source>
        <dbReference type="EMBL" id="KAF6789057.1"/>
    </source>
</evidence>
<proteinExistence type="predicted"/>
<dbReference type="GO" id="GO:0008171">
    <property type="term" value="F:O-methyltransferase activity"/>
    <property type="evidence" value="ECO:0007669"/>
    <property type="project" value="InterPro"/>
</dbReference>
<keyword evidence="7" id="KW-1185">Reference proteome</keyword>
<evidence type="ECO:0000259" key="5">
    <source>
        <dbReference type="Pfam" id="PF00891"/>
    </source>
</evidence>
<protein>
    <submittedName>
        <fullName evidence="6">O-methyltransferase</fullName>
    </submittedName>
</protein>
<dbReference type="Proteomes" id="UP000652219">
    <property type="component" value="Unassembled WGS sequence"/>
</dbReference>
<dbReference type="PANTHER" id="PTHR43712:SF16">
    <property type="entry name" value="O-METHYLTRANSFERASE ELCB"/>
    <property type="match status" value="1"/>
</dbReference>
<evidence type="ECO:0000313" key="7">
    <source>
        <dbReference type="Proteomes" id="UP000652219"/>
    </source>
</evidence>
<dbReference type="Pfam" id="PF00891">
    <property type="entry name" value="Methyltransf_2"/>
    <property type="match status" value="1"/>
</dbReference>
<dbReference type="GO" id="GO:0032259">
    <property type="term" value="P:methylation"/>
    <property type="evidence" value="ECO:0007669"/>
    <property type="project" value="UniProtKB-KW"/>
</dbReference>